<dbReference type="RefSeq" id="WP_137245641.1">
    <property type="nucleotide sequence ID" value="NZ_SZQA01000002.1"/>
</dbReference>
<dbReference type="OrthoDB" id="2676521at2"/>
<sequence length="362" mass="40746">MNAQRHHPYDVSVVVSAAGSVHLDRWLTHALALRASKEIFVADSRLARLYARLHRNVHIVDRPENAPTRGRYTYFAGDHPLPPLDLMIEAADRTGADLVAIASEASDDALLGDIYDDLSLAKLFRTAFRDRIPFTDPADFVVHAYCHAERIATVRGRQQKRRHHPDRLVRRVQSHLPNGLLRDHLIARHITRDVLPDLAEPFLEADDEARDAIVRGVAHRCAAWVTPGVRAQLDAADQARLASLQDHRRLERLARISEAPLHRALTNVAWEGDRLRIEFTAALEGFPEAEIGLLLKDGDPQDVWDVYVTAECDGIVRQARLEGARDIALPARFTDDLVALPYLTRTGTLSLRKERRLIHTSS</sequence>
<dbReference type="EMBL" id="SZQA01000002">
    <property type="protein sequence ID" value="TKK90908.1"/>
    <property type="molecule type" value="Genomic_DNA"/>
</dbReference>
<feature type="domain" description="TarS/TarP linker" evidence="1">
    <location>
        <begin position="167"/>
        <end position="253"/>
    </location>
</feature>
<accession>A0A4U3MMN9</accession>
<dbReference type="AlphaFoldDB" id="A0A4U3MMN9"/>
<comment type="caution">
    <text evidence="2">The sequence shown here is derived from an EMBL/GenBank/DDBJ whole genome shotgun (WGS) entry which is preliminary data.</text>
</comment>
<reference evidence="2 3" key="1">
    <citation type="submission" date="2019-04" db="EMBL/GenBank/DDBJ databases">
        <title>Herbidospora sp. NEAU-GS14.nov., a novel actinomycete isolated from soil.</title>
        <authorList>
            <person name="Han L."/>
        </authorList>
    </citation>
    <scope>NUCLEOTIDE SEQUENCE [LARGE SCALE GENOMIC DNA]</scope>
    <source>
        <strain evidence="2 3">NEAU-GS14</strain>
    </source>
</reference>
<dbReference type="Proteomes" id="UP000308705">
    <property type="component" value="Unassembled WGS sequence"/>
</dbReference>
<name>A0A4U3MMN9_9ACTN</name>
<organism evidence="2 3">
    <name type="scientific">Herbidospora galbida</name>
    <dbReference type="NCBI Taxonomy" id="2575442"/>
    <lineage>
        <taxon>Bacteria</taxon>
        <taxon>Bacillati</taxon>
        <taxon>Actinomycetota</taxon>
        <taxon>Actinomycetes</taxon>
        <taxon>Streptosporangiales</taxon>
        <taxon>Streptosporangiaceae</taxon>
        <taxon>Herbidospora</taxon>
    </lineage>
</organism>
<proteinExistence type="predicted"/>
<evidence type="ECO:0000313" key="3">
    <source>
        <dbReference type="Proteomes" id="UP000308705"/>
    </source>
</evidence>
<gene>
    <name evidence="2" type="ORF">FDA94_03900</name>
</gene>
<keyword evidence="3" id="KW-1185">Reference proteome</keyword>
<evidence type="ECO:0000259" key="1">
    <source>
        <dbReference type="Pfam" id="PF22181"/>
    </source>
</evidence>
<dbReference type="Pfam" id="PF22181">
    <property type="entry name" value="TarS_linker"/>
    <property type="match status" value="1"/>
</dbReference>
<evidence type="ECO:0000313" key="2">
    <source>
        <dbReference type="EMBL" id="TKK90908.1"/>
    </source>
</evidence>
<protein>
    <recommendedName>
        <fullName evidence="1">TarS/TarP linker domain-containing protein</fullName>
    </recommendedName>
</protein>
<dbReference type="InterPro" id="IPR054028">
    <property type="entry name" value="TarS/TarP_linker"/>
</dbReference>